<proteinExistence type="predicted"/>
<accession>A0AAV6VEJ2</accession>
<keyword evidence="3" id="KW-1185">Reference proteome</keyword>
<dbReference type="AlphaFoldDB" id="A0AAV6VEJ2"/>
<sequence>MTNDCYECTARFSLGRTVLWDGHYPFNTFGRGRLLLTWGKNVAIVACSAGIGTPQRKQPSSNHSPEEKNFITKPVQLRMKRKRTLYALALVTRKHRSGKTILAK</sequence>
<dbReference type="EMBL" id="JAFNEN010000103">
    <property type="protein sequence ID" value="KAG8194413.1"/>
    <property type="molecule type" value="Genomic_DNA"/>
</dbReference>
<name>A0AAV6VEJ2_9ARAC</name>
<reference evidence="2 3" key="1">
    <citation type="journal article" date="2022" name="Nat. Ecol. Evol.">
        <title>A masculinizing supergene underlies an exaggerated male reproductive morph in a spider.</title>
        <authorList>
            <person name="Hendrickx F."/>
            <person name="De Corte Z."/>
            <person name="Sonet G."/>
            <person name="Van Belleghem S.M."/>
            <person name="Kostlbacher S."/>
            <person name="Vangestel C."/>
        </authorList>
    </citation>
    <scope>NUCLEOTIDE SEQUENCE [LARGE SCALE GENOMIC DNA]</scope>
    <source>
        <strain evidence="2">W744_W776</strain>
    </source>
</reference>
<evidence type="ECO:0000313" key="3">
    <source>
        <dbReference type="Proteomes" id="UP000827092"/>
    </source>
</evidence>
<organism evidence="2 3">
    <name type="scientific">Oedothorax gibbosus</name>
    <dbReference type="NCBI Taxonomy" id="931172"/>
    <lineage>
        <taxon>Eukaryota</taxon>
        <taxon>Metazoa</taxon>
        <taxon>Ecdysozoa</taxon>
        <taxon>Arthropoda</taxon>
        <taxon>Chelicerata</taxon>
        <taxon>Arachnida</taxon>
        <taxon>Araneae</taxon>
        <taxon>Araneomorphae</taxon>
        <taxon>Entelegynae</taxon>
        <taxon>Araneoidea</taxon>
        <taxon>Linyphiidae</taxon>
        <taxon>Erigoninae</taxon>
        <taxon>Oedothorax</taxon>
    </lineage>
</organism>
<comment type="caution">
    <text evidence="2">The sequence shown here is derived from an EMBL/GenBank/DDBJ whole genome shotgun (WGS) entry which is preliminary data.</text>
</comment>
<evidence type="ECO:0000256" key="1">
    <source>
        <dbReference type="SAM" id="MobiDB-lite"/>
    </source>
</evidence>
<gene>
    <name evidence="2" type="ORF">JTE90_011024</name>
</gene>
<protein>
    <submittedName>
        <fullName evidence="2">Uncharacterized protein</fullName>
    </submittedName>
</protein>
<feature type="region of interest" description="Disordered" evidence="1">
    <location>
        <begin position="52"/>
        <end position="71"/>
    </location>
</feature>
<evidence type="ECO:0000313" key="2">
    <source>
        <dbReference type="EMBL" id="KAG8194413.1"/>
    </source>
</evidence>
<dbReference type="Proteomes" id="UP000827092">
    <property type="component" value="Unassembled WGS sequence"/>
</dbReference>